<evidence type="ECO:0000256" key="5">
    <source>
        <dbReference type="ARBA" id="ARBA00022692"/>
    </source>
</evidence>
<sequence>MTLKLNWQICLCRVLRWSVAFFLVAYFVCHVSANTADSEMKSVRFDVPEGKAIDTLREAARQANVDIMFAGLMMEGIVTPAIEGAHLPQEAFELMLAGTPLAVSRHEKSGVFTVRKIDSDKSGSIDSNPDRTPPMNQKKPRIGKFFKGLLTTAIVGSPAMIAQDEDTDEEVFELSPFTVNSAEDTGYRATTTLAGTRLKTQIKDIGSAISVLTEEMFEDTGATDAATVLSYALNTEVAGDQGNFSGNTSAGDPNLSGTRVNPQGAQRVRGLGRATLTRNYFLTDIPFDSYNTDRVTINRGPNSLLFGIGEPGGVINNSARSASVSKSFGEASVRFGERGSNRFSFDLYRSLIEDRLAIRIAALSEETNFQQEPAYEEDERIYLALNSVLFKNEGSDVLGPTKMRLSYEDGEINSTPVNVIAPYNSLDSWFGNVDRSLEAYTGVTLPSYIDDGSFQPKFTIDGRPGLTVNDVNGSVLQGPFYIQFAQVFDGSNGVNPGLAGTSHAGFEGRILFNGVSRGRFDLMSPRAPTRLEGAPQLPGFTTASLPQSVFNNQRMLLTGNLDTVNQDFDAFNAVLEQSFLDNRAGIEIAFDKQSYRNQNRLPVGSSPDVRVDANEFIQVGPAGSDGSAGLSDMPNPNLGRAFIAEGSMGSHHNNQTDREAIRATAFYTLDLKEKDSLGWLGSHTFTAFYNKQTIDRLNRSYSDRWFDDGSFDIQDYLFAPANGFRRQDPVLIYLTDSLLGSEIQSTSDIRITSPINAQLFQNGDTGSFSAWNRTESRFDIINPVLRNTLSGGNRSQLEIESSVLSWQGHLFDGALVGLVGYRTDETEGLNDLGTVLYGPEAGPDLWGVFDESALVLDPSTLITDEGDTLTTSVVAHLPWKLPNETSVSLHYNESENFSPSAPRRTILNNLIGTPFGDTQDYGITFDMFGGKVIARANWFKTTRSLASANTGGALGGSTAWISQWLTRWQEGIDAEMTFDEAKAAATVNGTLGEFPSSLNSYQDVFDEIIGWVPSDVQSIMNFRLEDGVARFDPIENLAATNSFVTEGFEIDLAGNIAPNWRVALNVGKQESTQSNTAPDLSEFVLGPNGVFENVRSSPLAPLSDTLVRGFESTFVGRYTGAVVNPLAATTARDGTLSLEQRKWRVNLTTNYSFTDDSMLAGFGVGGAIRWQDSIAVGYPQTPIGGGLVTPVLSSPYFGPDETNVDLWFSYKTKISDGKLTWKSQLNIRNAFGSDDNIPVVINPDGQIAVFRNPNPTEVFWTNTFSF</sequence>
<dbReference type="InterPro" id="IPR037066">
    <property type="entry name" value="Plug_dom_sf"/>
</dbReference>
<dbReference type="InterPro" id="IPR036942">
    <property type="entry name" value="Beta-barrel_TonB_sf"/>
</dbReference>
<keyword evidence="11" id="KW-1133">Transmembrane helix</keyword>
<dbReference type="AlphaFoldDB" id="A0A934VTF8"/>
<dbReference type="InterPro" id="IPR012910">
    <property type="entry name" value="Plug_dom"/>
</dbReference>
<feature type="transmembrane region" description="Helical" evidence="11">
    <location>
        <begin position="14"/>
        <end position="33"/>
    </location>
</feature>
<accession>A0A934VTF8</accession>
<proteinExistence type="predicted"/>
<dbReference type="GO" id="GO:0009279">
    <property type="term" value="C:cell outer membrane"/>
    <property type="evidence" value="ECO:0007669"/>
    <property type="project" value="UniProtKB-SubCell"/>
</dbReference>
<dbReference type="Gene3D" id="2.170.130.10">
    <property type="entry name" value="TonB-dependent receptor, plug domain"/>
    <property type="match status" value="1"/>
</dbReference>
<evidence type="ECO:0000256" key="6">
    <source>
        <dbReference type="ARBA" id="ARBA00022729"/>
    </source>
</evidence>
<dbReference type="EMBL" id="JAENIL010000067">
    <property type="protein sequence ID" value="MBK1880025.1"/>
    <property type="molecule type" value="Genomic_DNA"/>
</dbReference>
<evidence type="ECO:0000256" key="8">
    <source>
        <dbReference type="ARBA" id="ARBA00023065"/>
    </source>
</evidence>
<keyword evidence="9 11" id="KW-0472">Membrane</keyword>
<keyword evidence="6" id="KW-0732">Signal</keyword>
<evidence type="ECO:0000259" key="12">
    <source>
        <dbReference type="Pfam" id="PF07715"/>
    </source>
</evidence>
<keyword evidence="3" id="KW-1134">Transmembrane beta strand</keyword>
<evidence type="ECO:0000313" key="13">
    <source>
        <dbReference type="EMBL" id="MBK1880025.1"/>
    </source>
</evidence>
<evidence type="ECO:0000256" key="7">
    <source>
        <dbReference type="ARBA" id="ARBA00023004"/>
    </source>
</evidence>
<organism evidence="13 14">
    <name type="scientific">Pelagicoccus mobilis</name>
    <dbReference type="NCBI Taxonomy" id="415221"/>
    <lineage>
        <taxon>Bacteria</taxon>
        <taxon>Pseudomonadati</taxon>
        <taxon>Verrucomicrobiota</taxon>
        <taxon>Opitutia</taxon>
        <taxon>Puniceicoccales</taxon>
        <taxon>Pelagicoccaceae</taxon>
        <taxon>Pelagicoccus</taxon>
    </lineage>
</organism>
<keyword evidence="10" id="KW-0998">Cell outer membrane</keyword>
<comment type="subcellular location">
    <subcellularLocation>
        <location evidence="1">Cell outer membrane</location>
        <topology evidence="1">Multi-pass membrane protein</topology>
    </subcellularLocation>
</comment>
<keyword evidence="7" id="KW-0408">Iron</keyword>
<keyword evidence="8" id="KW-0406">Ion transport</keyword>
<feature type="domain" description="TonB-dependent receptor plug" evidence="12">
    <location>
        <begin position="202"/>
        <end position="314"/>
    </location>
</feature>
<evidence type="ECO:0000256" key="3">
    <source>
        <dbReference type="ARBA" id="ARBA00022452"/>
    </source>
</evidence>
<keyword evidence="2" id="KW-0813">Transport</keyword>
<dbReference type="PANTHER" id="PTHR32552:SF68">
    <property type="entry name" value="FERRICHROME OUTER MEMBRANE TRANSPORTER_PHAGE RECEPTOR"/>
    <property type="match status" value="1"/>
</dbReference>
<keyword evidence="4" id="KW-0410">Iron transport</keyword>
<keyword evidence="14" id="KW-1185">Reference proteome</keyword>
<dbReference type="SUPFAM" id="SSF56935">
    <property type="entry name" value="Porins"/>
    <property type="match status" value="1"/>
</dbReference>
<keyword evidence="13" id="KW-0675">Receptor</keyword>
<protein>
    <submittedName>
        <fullName evidence="13">TonB-dependent receptor plug domain-containing protein</fullName>
    </submittedName>
</protein>
<dbReference type="PANTHER" id="PTHR32552">
    <property type="entry name" value="FERRICHROME IRON RECEPTOR-RELATED"/>
    <property type="match status" value="1"/>
</dbReference>
<keyword evidence="5 11" id="KW-0812">Transmembrane</keyword>
<evidence type="ECO:0000256" key="11">
    <source>
        <dbReference type="SAM" id="Phobius"/>
    </source>
</evidence>
<dbReference type="Proteomes" id="UP000617628">
    <property type="component" value="Unassembled WGS sequence"/>
</dbReference>
<evidence type="ECO:0000256" key="2">
    <source>
        <dbReference type="ARBA" id="ARBA00022448"/>
    </source>
</evidence>
<evidence type="ECO:0000256" key="1">
    <source>
        <dbReference type="ARBA" id="ARBA00004571"/>
    </source>
</evidence>
<dbReference type="Gene3D" id="2.40.170.20">
    <property type="entry name" value="TonB-dependent receptor, beta-barrel domain"/>
    <property type="match status" value="1"/>
</dbReference>
<evidence type="ECO:0000313" key="14">
    <source>
        <dbReference type="Proteomes" id="UP000617628"/>
    </source>
</evidence>
<evidence type="ECO:0000256" key="10">
    <source>
        <dbReference type="ARBA" id="ARBA00023237"/>
    </source>
</evidence>
<dbReference type="RefSeq" id="WP_234033594.1">
    <property type="nucleotide sequence ID" value="NZ_JAENIL010000067.1"/>
</dbReference>
<evidence type="ECO:0000256" key="9">
    <source>
        <dbReference type="ARBA" id="ARBA00023136"/>
    </source>
</evidence>
<comment type="caution">
    <text evidence="13">The sequence shown here is derived from an EMBL/GenBank/DDBJ whole genome shotgun (WGS) entry which is preliminary data.</text>
</comment>
<reference evidence="13" key="1">
    <citation type="submission" date="2021-01" db="EMBL/GenBank/DDBJ databases">
        <title>Modified the classification status of verrucomicrobia.</title>
        <authorList>
            <person name="Feng X."/>
        </authorList>
    </citation>
    <scope>NUCLEOTIDE SEQUENCE</scope>
    <source>
        <strain evidence="13">KCTC 13126</strain>
    </source>
</reference>
<dbReference type="InterPro" id="IPR039426">
    <property type="entry name" value="TonB-dep_rcpt-like"/>
</dbReference>
<dbReference type="GO" id="GO:0015344">
    <property type="term" value="F:siderophore uptake transmembrane transporter activity"/>
    <property type="evidence" value="ECO:0007669"/>
    <property type="project" value="TreeGrafter"/>
</dbReference>
<name>A0A934VTF8_9BACT</name>
<evidence type="ECO:0000256" key="4">
    <source>
        <dbReference type="ARBA" id="ARBA00022496"/>
    </source>
</evidence>
<dbReference type="Gene3D" id="3.55.50.30">
    <property type="match status" value="1"/>
</dbReference>
<gene>
    <name evidence="13" type="ORF">JIN87_24285</name>
</gene>
<dbReference type="Pfam" id="PF07715">
    <property type="entry name" value="Plug"/>
    <property type="match status" value="1"/>
</dbReference>